<proteinExistence type="predicted"/>
<feature type="region of interest" description="Disordered" evidence="1">
    <location>
        <begin position="543"/>
        <end position="568"/>
    </location>
</feature>
<feature type="region of interest" description="Disordered" evidence="1">
    <location>
        <begin position="658"/>
        <end position="699"/>
    </location>
</feature>
<evidence type="ECO:0000313" key="4">
    <source>
        <dbReference type="EMBL" id="GIM12428.1"/>
    </source>
</evidence>
<dbReference type="Pfam" id="PF21029">
    <property type="entry name" value="RMC1_N"/>
    <property type="match status" value="1"/>
</dbReference>
<reference evidence="4" key="1">
    <citation type="journal article" date="2021" name="Proc. Natl. Acad. Sci. U.S.A.">
        <title>Three genomes in the algal genus Volvox reveal the fate of a haploid sex-determining region after a transition to homothallism.</title>
        <authorList>
            <person name="Yamamoto K."/>
            <person name="Hamaji T."/>
            <person name="Kawai-Toyooka H."/>
            <person name="Matsuzaki R."/>
            <person name="Takahashi F."/>
            <person name="Nishimura Y."/>
            <person name="Kawachi M."/>
            <person name="Noguchi H."/>
            <person name="Minakuchi Y."/>
            <person name="Umen J.G."/>
            <person name="Toyoda A."/>
            <person name="Nozaki H."/>
        </authorList>
    </citation>
    <scope>NUCLEOTIDE SEQUENCE</scope>
    <source>
        <strain evidence="4">NIES-3785</strain>
        <strain evidence="3">NIES-3786</strain>
    </source>
</reference>
<dbReference type="PANTHER" id="PTHR12897:SF4">
    <property type="entry name" value="REGULATOR OF MON1-CCZ1 COMPLEX"/>
    <property type="match status" value="1"/>
</dbReference>
<dbReference type="EMBL" id="BNCP01000059">
    <property type="protein sequence ID" value="GIL90689.1"/>
    <property type="molecule type" value="Genomic_DNA"/>
</dbReference>
<dbReference type="GO" id="GO:0010506">
    <property type="term" value="P:regulation of autophagy"/>
    <property type="evidence" value="ECO:0007669"/>
    <property type="project" value="InterPro"/>
</dbReference>
<comment type="caution">
    <text evidence="4">The sequence shown here is derived from an EMBL/GenBank/DDBJ whole genome shotgun (WGS) entry which is preliminary data.</text>
</comment>
<name>A0A8J4GPQ8_9CHLO</name>
<evidence type="ECO:0000313" key="5">
    <source>
        <dbReference type="Proteomes" id="UP000722791"/>
    </source>
</evidence>
<organism evidence="4 5">
    <name type="scientific">Volvox reticuliferus</name>
    <dbReference type="NCBI Taxonomy" id="1737510"/>
    <lineage>
        <taxon>Eukaryota</taxon>
        <taxon>Viridiplantae</taxon>
        <taxon>Chlorophyta</taxon>
        <taxon>core chlorophytes</taxon>
        <taxon>Chlorophyceae</taxon>
        <taxon>CS clade</taxon>
        <taxon>Chlamydomonadales</taxon>
        <taxon>Volvocaceae</taxon>
        <taxon>Volvox</taxon>
    </lineage>
</organism>
<accession>A0A8J4GPQ8</accession>
<dbReference type="GO" id="GO:0031902">
    <property type="term" value="C:late endosome membrane"/>
    <property type="evidence" value="ECO:0007669"/>
    <property type="project" value="TreeGrafter"/>
</dbReference>
<dbReference type="AlphaFoldDB" id="A0A8J4GPQ8"/>
<evidence type="ECO:0000313" key="6">
    <source>
        <dbReference type="Proteomes" id="UP000747110"/>
    </source>
</evidence>
<sequence length="834" mass="86777">MASSCAAGPAAAAVQRSPSVDGRLVEEHSGFSENGANGDGRALYHVAAIDQGLHLEPETLSYWGYDDGTNTLLVAKGGLVFAYDLSPGVIPGSPEQLRWTFPLADGPRVRALRLSLDGGLLAIQRSPVMLEFVELASGNVFVQGTDRGRSEVLCFFFTELDGADVVLVTPTGLELLEFVPRRQGLRLRERVRMPVEWALYTHETRMVLLGTAAGGSSYIKAFQFVSSGLVALPPFTAGAAASALALMGPAAAGAAALVAGSPAAAAAVATPPARVSADSLRLLKVYGRVYCAHINRRSLKLELYRFYTDTVVLQHTYELFSPHVDLAVIDSVIVVHCGTDAIAAAPLSDVAMLFDVVAPTLQPIANPLPLRPLRHGLPPEVGPAEADLPAGGPERPEGGDGGGCGGGDLRRRLEYLAPNVVLDRGTQTVYRLVLNLPAVAESCSDPAVLVGFLQRRRGPVLPLPPPLGWPGAPPQPPQEQQQPKALLMAVVRNALQERMPMPTVRAIFEDLCAGYAAALDRELALLAAAAPLPPAGIGSPAAVASGAAGGPSAAPPAPPPLPPTSVPMPQYITADELAQELFRWLHDEEVVDALYLQAALWEYMSAAFAAGIPLPQYLQELSVEILLQQSQEGQVLQLLYGQADYVAPVVAVGRLPAAPNAPSRPQEAGAAGPSSSAGSAVASVGAGPDGAERTSPSGAPLWRSPLLALDALGRAALAARYEPVATPTGGAAATAASNGGARGPGNGDAGAYVEALLAAGDVLRAARVMRRYRVSRPSVKEFLAAVGATGDEVALAAVYRTFQGELLASYPKYDLAVRKLLVRGPTTATAIPTA</sequence>
<evidence type="ECO:0000259" key="2">
    <source>
        <dbReference type="Pfam" id="PF21029"/>
    </source>
</evidence>
<dbReference type="InterPro" id="IPR040371">
    <property type="entry name" value="RMC1"/>
</dbReference>
<protein>
    <recommendedName>
        <fullName evidence="2">Regulator of MON1-CCZ1 complex N-terminal domain-containing protein</fullName>
    </recommendedName>
</protein>
<dbReference type="Proteomes" id="UP000722791">
    <property type="component" value="Unassembled WGS sequence"/>
</dbReference>
<dbReference type="PANTHER" id="PTHR12897">
    <property type="entry name" value="COLON CANCER-ASSOCIATED PROTEIN MIC1"/>
    <property type="match status" value="1"/>
</dbReference>
<feature type="compositionally biased region" description="Pro residues" evidence="1">
    <location>
        <begin position="553"/>
        <end position="566"/>
    </location>
</feature>
<dbReference type="EMBL" id="BNCQ01000043">
    <property type="protein sequence ID" value="GIM12428.1"/>
    <property type="molecule type" value="Genomic_DNA"/>
</dbReference>
<feature type="domain" description="Regulator of MON1-CCZ1 complex N-terminal" evidence="2">
    <location>
        <begin position="65"/>
        <end position="183"/>
    </location>
</feature>
<feature type="compositionally biased region" description="Low complexity" evidence="1">
    <location>
        <begin position="543"/>
        <end position="552"/>
    </location>
</feature>
<gene>
    <name evidence="3" type="ORF">Vretifemale_18465</name>
    <name evidence="4" type="ORF">Vretimale_15774</name>
</gene>
<dbReference type="InterPro" id="IPR049040">
    <property type="entry name" value="RMC1_N"/>
</dbReference>
<feature type="compositionally biased region" description="Low complexity" evidence="1">
    <location>
        <begin position="668"/>
        <end position="686"/>
    </location>
</feature>
<keyword evidence="6" id="KW-1185">Reference proteome</keyword>
<dbReference type="Proteomes" id="UP000747110">
    <property type="component" value="Unassembled WGS sequence"/>
</dbReference>
<evidence type="ECO:0000256" key="1">
    <source>
        <dbReference type="SAM" id="MobiDB-lite"/>
    </source>
</evidence>
<dbReference type="GO" id="GO:0035658">
    <property type="term" value="C:Mon1-Ccz1 complex"/>
    <property type="evidence" value="ECO:0007669"/>
    <property type="project" value="InterPro"/>
</dbReference>
<evidence type="ECO:0000313" key="3">
    <source>
        <dbReference type="EMBL" id="GIL90689.1"/>
    </source>
</evidence>
<dbReference type="GO" id="GO:0005765">
    <property type="term" value="C:lysosomal membrane"/>
    <property type="evidence" value="ECO:0007669"/>
    <property type="project" value="TreeGrafter"/>
</dbReference>
<feature type="region of interest" description="Disordered" evidence="1">
    <location>
        <begin position="379"/>
        <end position="406"/>
    </location>
</feature>
<dbReference type="OrthoDB" id="26384at2759"/>